<evidence type="ECO:0000313" key="1">
    <source>
        <dbReference type="EMBL" id="KLI02755.1"/>
    </source>
</evidence>
<dbReference type="Pfam" id="PF13370">
    <property type="entry name" value="Fer4_13"/>
    <property type="match status" value="1"/>
</dbReference>
<dbReference type="Gene3D" id="3.30.70.20">
    <property type="match status" value="1"/>
</dbReference>
<dbReference type="Proteomes" id="UP000035553">
    <property type="component" value="Unassembled WGS sequence"/>
</dbReference>
<dbReference type="STRING" id="1069536.SINU_06370"/>
<keyword evidence="2" id="KW-1185">Reference proteome</keyword>
<dbReference type="EMBL" id="AFVQ02000080">
    <property type="protein sequence ID" value="KLI02755.1"/>
    <property type="molecule type" value="Genomic_DNA"/>
</dbReference>
<comment type="caution">
    <text evidence="1">The sequence shown here is derived from an EMBL/GenBank/DDBJ whole genome shotgun (WGS) entry which is preliminary data.</text>
</comment>
<sequence length="55" mass="6016">MAAPDIFNYDDQGLAFSIIDGNKGIQPVPEELLIDLEDAYEGCPTESILVSDKPF</sequence>
<dbReference type="OrthoDB" id="9801085at2"/>
<name>A0A0U1QPP7_9BACL</name>
<accession>A0A0U1QPP7</accession>
<dbReference type="AlphaFoldDB" id="A0A0U1QPP7"/>
<reference evidence="1 2" key="1">
    <citation type="journal article" date="2011" name="J. Bacteriol.">
        <title>Draft genome sequence of Sporolactobacillus inulinus strain CASD, an efficient D-lactic acid-producing bacterium with high-concentration lactate tolerance capability.</title>
        <authorList>
            <person name="Yu B."/>
            <person name="Su F."/>
            <person name="Wang L."/>
            <person name="Xu K."/>
            <person name="Zhao B."/>
            <person name="Xu P."/>
        </authorList>
    </citation>
    <scope>NUCLEOTIDE SEQUENCE [LARGE SCALE GENOMIC DNA]</scope>
    <source>
        <strain evidence="1 2">CASD</strain>
    </source>
</reference>
<dbReference type="RefSeq" id="WP_047034979.1">
    <property type="nucleotide sequence ID" value="NZ_AFVQ02000080.1"/>
</dbReference>
<gene>
    <name evidence="1" type="ORF">SINU_06370</name>
</gene>
<protein>
    <submittedName>
        <fullName evidence="1">Ferredoxin</fullName>
    </submittedName>
</protein>
<proteinExistence type="predicted"/>
<organism evidence="1 2">
    <name type="scientific">Sporolactobacillus inulinus CASD</name>
    <dbReference type="NCBI Taxonomy" id="1069536"/>
    <lineage>
        <taxon>Bacteria</taxon>
        <taxon>Bacillati</taxon>
        <taxon>Bacillota</taxon>
        <taxon>Bacilli</taxon>
        <taxon>Bacillales</taxon>
        <taxon>Sporolactobacillaceae</taxon>
        <taxon>Sporolactobacillus</taxon>
    </lineage>
</organism>
<evidence type="ECO:0000313" key="2">
    <source>
        <dbReference type="Proteomes" id="UP000035553"/>
    </source>
</evidence>